<gene>
    <name evidence="2" type="ORF">DNFV4_02340</name>
</gene>
<protein>
    <recommendedName>
        <fullName evidence="4">DUF4112 domain-containing protein</fullName>
    </recommendedName>
</protein>
<feature type="transmembrane region" description="Helical" evidence="1">
    <location>
        <begin position="92"/>
        <end position="112"/>
    </location>
</feature>
<proteinExistence type="predicted"/>
<evidence type="ECO:0000313" key="2">
    <source>
        <dbReference type="EMBL" id="CAI4031917.1"/>
    </source>
</evidence>
<dbReference type="InterPro" id="IPR025187">
    <property type="entry name" value="DUF4112"/>
</dbReference>
<feature type="transmembrane region" description="Helical" evidence="1">
    <location>
        <begin position="62"/>
        <end position="80"/>
    </location>
</feature>
<keyword evidence="1" id="KW-0472">Membrane</keyword>
<keyword evidence="3" id="KW-1185">Reference proteome</keyword>
<reference evidence="2" key="1">
    <citation type="submission" date="2022-10" db="EMBL/GenBank/DDBJ databases">
        <authorList>
            <person name="Koch H."/>
        </authorList>
    </citation>
    <scope>NUCLEOTIDE SEQUENCE</scope>
    <source>
        <strain evidence="2">DNF</strain>
    </source>
</reference>
<organism evidence="2 3">
    <name type="scientific">Nitrospira tepida</name>
    <dbReference type="NCBI Taxonomy" id="2973512"/>
    <lineage>
        <taxon>Bacteria</taxon>
        <taxon>Pseudomonadati</taxon>
        <taxon>Nitrospirota</taxon>
        <taxon>Nitrospiria</taxon>
        <taxon>Nitrospirales</taxon>
        <taxon>Nitrospiraceae</taxon>
        <taxon>Nitrospira</taxon>
    </lineage>
</organism>
<name>A0AA86MZL5_9BACT</name>
<keyword evidence="1" id="KW-0812">Transmembrane</keyword>
<evidence type="ECO:0000256" key="1">
    <source>
        <dbReference type="SAM" id="Phobius"/>
    </source>
</evidence>
<evidence type="ECO:0000313" key="3">
    <source>
        <dbReference type="Proteomes" id="UP001179121"/>
    </source>
</evidence>
<dbReference type="Proteomes" id="UP001179121">
    <property type="component" value="Chromosome"/>
</dbReference>
<dbReference type="KEGG" id="nti:DNFV4_02340"/>
<dbReference type="PANTHER" id="PTHR35519">
    <property type="entry name" value="MEMBRANE PROTEINS"/>
    <property type="match status" value="1"/>
</dbReference>
<keyword evidence="1" id="KW-1133">Transmembrane helix</keyword>
<dbReference type="AlphaFoldDB" id="A0AA86MZL5"/>
<dbReference type="PANTHER" id="PTHR35519:SF2">
    <property type="entry name" value="PH DOMAIN PROTEIN"/>
    <property type="match status" value="1"/>
</dbReference>
<evidence type="ECO:0008006" key="4">
    <source>
        <dbReference type="Google" id="ProtNLM"/>
    </source>
</evidence>
<dbReference type="RefSeq" id="WP_289268669.1">
    <property type="nucleotide sequence ID" value="NZ_OX365700.1"/>
</dbReference>
<dbReference type="Pfam" id="PF13430">
    <property type="entry name" value="DUF4112"/>
    <property type="match status" value="1"/>
</dbReference>
<sequence length="173" mass="18758">MKQSARRPVEREPDLSQDQREDLRRFADLIARILDTSFQIPGTGIRFGLDPLLGLLPGAGDAVASLIGSTILILAAKLQVPRIVLVRMSSNMAINAIVGAVPLVGDAFSVWFRSNVRNAELLRRHAAAERRPSTLQDWLFVLSLGTATLLVIIGAIVLVLWGISALWRLASGG</sequence>
<feature type="transmembrane region" description="Helical" evidence="1">
    <location>
        <begin position="138"/>
        <end position="167"/>
    </location>
</feature>
<dbReference type="EMBL" id="OX365700">
    <property type="protein sequence ID" value="CAI4031917.1"/>
    <property type="molecule type" value="Genomic_DNA"/>
</dbReference>
<accession>A0AA86MZL5</accession>